<evidence type="ECO:0000256" key="7">
    <source>
        <dbReference type="ARBA" id="ARBA00023242"/>
    </source>
</evidence>
<name>A0AAW2RUL6_9LAMI</name>
<dbReference type="InterPro" id="IPR027806">
    <property type="entry name" value="HARBI1_dom"/>
</dbReference>
<evidence type="ECO:0000259" key="8">
    <source>
        <dbReference type="Pfam" id="PF13359"/>
    </source>
</evidence>
<dbReference type="EMBL" id="JACGWM010000003">
    <property type="protein sequence ID" value="KAL0383161.1"/>
    <property type="molecule type" value="Genomic_DNA"/>
</dbReference>
<evidence type="ECO:0000256" key="5">
    <source>
        <dbReference type="ARBA" id="ARBA00022723"/>
    </source>
</evidence>
<dbReference type="GO" id="GO:0005634">
    <property type="term" value="C:nucleus"/>
    <property type="evidence" value="ECO:0007669"/>
    <property type="project" value="UniProtKB-SubCell"/>
</dbReference>
<accession>A0AAW2RUL6</accession>
<dbReference type="GO" id="GO:0046872">
    <property type="term" value="F:metal ion binding"/>
    <property type="evidence" value="ECO:0007669"/>
    <property type="project" value="UniProtKB-KW"/>
</dbReference>
<dbReference type="PANTHER" id="PTHR22930">
    <property type="match status" value="1"/>
</dbReference>
<sequence>MFIYILSGWEGSVADGRVLRDAIHRPVGVKVPTGNYYLCDNGYGKLEGFLKPYLGVRYQLKEWDRGNGGPQSPRELFNLRHASAQNVIERTFGLLKTRWGILRSPSYYPIKVQNQIIVACCLLHNFVRMEMPDDPLEGELPMKLTCQLTME</sequence>
<dbReference type="InterPro" id="IPR045249">
    <property type="entry name" value="HARBI1-like"/>
</dbReference>
<dbReference type="AlphaFoldDB" id="A0AAW2RUL6"/>
<evidence type="ECO:0000256" key="6">
    <source>
        <dbReference type="ARBA" id="ARBA00022801"/>
    </source>
</evidence>
<keyword evidence="4" id="KW-0540">Nuclease</keyword>
<evidence type="ECO:0000256" key="1">
    <source>
        <dbReference type="ARBA" id="ARBA00001968"/>
    </source>
</evidence>
<comment type="similarity">
    <text evidence="3">Belongs to the HARBI1 family.</text>
</comment>
<dbReference type="PANTHER" id="PTHR22930:SF281">
    <property type="entry name" value="NUCLEASE"/>
    <property type="match status" value="1"/>
</dbReference>
<gene>
    <name evidence="9" type="ORF">Scaly_0603400</name>
</gene>
<dbReference type="Pfam" id="PF13359">
    <property type="entry name" value="DDE_Tnp_4"/>
    <property type="match status" value="1"/>
</dbReference>
<evidence type="ECO:0000256" key="2">
    <source>
        <dbReference type="ARBA" id="ARBA00004123"/>
    </source>
</evidence>
<dbReference type="GO" id="GO:0016787">
    <property type="term" value="F:hydrolase activity"/>
    <property type="evidence" value="ECO:0007669"/>
    <property type="project" value="UniProtKB-KW"/>
</dbReference>
<proteinExistence type="inferred from homology"/>
<keyword evidence="5" id="KW-0479">Metal-binding</keyword>
<feature type="domain" description="DDE Tnp4" evidence="8">
    <location>
        <begin position="2"/>
        <end position="125"/>
    </location>
</feature>
<dbReference type="GO" id="GO:0004518">
    <property type="term" value="F:nuclease activity"/>
    <property type="evidence" value="ECO:0007669"/>
    <property type="project" value="UniProtKB-KW"/>
</dbReference>
<comment type="cofactor">
    <cofactor evidence="1">
        <name>a divalent metal cation</name>
        <dbReference type="ChEBI" id="CHEBI:60240"/>
    </cofactor>
</comment>
<evidence type="ECO:0000313" key="9">
    <source>
        <dbReference type="EMBL" id="KAL0383161.1"/>
    </source>
</evidence>
<organism evidence="9">
    <name type="scientific">Sesamum calycinum</name>
    <dbReference type="NCBI Taxonomy" id="2727403"/>
    <lineage>
        <taxon>Eukaryota</taxon>
        <taxon>Viridiplantae</taxon>
        <taxon>Streptophyta</taxon>
        <taxon>Embryophyta</taxon>
        <taxon>Tracheophyta</taxon>
        <taxon>Spermatophyta</taxon>
        <taxon>Magnoliopsida</taxon>
        <taxon>eudicotyledons</taxon>
        <taxon>Gunneridae</taxon>
        <taxon>Pentapetalae</taxon>
        <taxon>asterids</taxon>
        <taxon>lamiids</taxon>
        <taxon>Lamiales</taxon>
        <taxon>Pedaliaceae</taxon>
        <taxon>Sesamum</taxon>
    </lineage>
</organism>
<evidence type="ECO:0000256" key="4">
    <source>
        <dbReference type="ARBA" id="ARBA00022722"/>
    </source>
</evidence>
<evidence type="ECO:0000256" key="3">
    <source>
        <dbReference type="ARBA" id="ARBA00006958"/>
    </source>
</evidence>
<protein>
    <recommendedName>
        <fullName evidence="8">DDE Tnp4 domain-containing protein</fullName>
    </recommendedName>
</protein>
<reference evidence="9" key="2">
    <citation type="journal article" date="2024" name="Plant">
        <title>Genomic evolution and insights into agronomic trait innovations of Sesamum species.</title>
        <authorList>
            <person name="Miao H."/>
            <person name="Wang L."/>
            <person name="Qu L."/>
            <person name="Liu H."/>
            <person name="Sun Y."/>
            <person name="Le M."/>
            <person name="Wang Q."/>
            <person name="Wei S."/>
            <person name="Zheng Y."/>
            <person name="Lin W."/>
            <person name="Duan Y."/>
            <person name="Cao H."/>
            <person name="Xiong S."/>
            <person name="Wang X."/>
            <person name="Wei L."/>
            <person name="Li C."/>
            <person name="Ma Q."/>
            <person name="Ju M."/>
            <person name="Zhao R."/>
            <person name="Li G."/>
            <person name="Mu C."/>
            <person name="Tian Q."/>
            <person name="Mei H."/>
            <person name="Zhang T."/>
            <person name="Gao T."/>
            <person name="Zhang H."/>
        </authorList>
    </citation>
    <scope>NUCLEOTIDE SEQUENCE</scope>
    <source>
        <strain evidence="9">KEN8</strain>
    </source>
</reference>
<comment type="caution">
    <text evidence="9">The sequence shown here is derived from an EMBL/GenBank/DDBJ whole genome shotgun (WGS) entry which is preliminary data.</text>
</comment>
<keyword evidence="6" id="KW-0378">Hydrolase</keyword>
<reference evidence="9" key="1">
    <citation type="submission" date="2020-06" db="EMBL/GenBank/DDBJ databases">
        <authorList>
            <person name="Li T."/>
            <person name="Hu X."/>
            <person name="Zhang T."/>
            <person name="Song X."/>
            <person name="Zhang H."/>
            <person name="Dai N."/>
            <person name="Sheng W."/>
            <person name="Hou X."/>
            <person name="Wei L."/>
        </authorList>
    </citation>
    <scope>NUCLEOTIDE SEQUENCE</scope>
    <source>
        <strain evidence="9">KEN8</strain>
        <tissue evidence="9">Leaf</tissue>
    </source>
</reference>
<keyword evidence="7" id="KW-0539">Nucleus</keyword>
<comment type="subcellular location">
    <subcellularLocation>
        <location evidence="2">Nucleus</location>
    </subcellularLocation>
</comment>